<keyword evidence="2" id="KW-1185">Reference proteome</keyword>
<name>A0A8J2UDZ0_9BACT</name>
<dbReference type="EMBL" id="BMJC01000003">
    <property type="protein sequence ID" value="GGB02004.1"/>
    <property type="molecule type" value="Genomic_DNA"/>
</dbReference>
<dbReference type="AlphaFoldDB" id="A0A8J2UDZ0"/>
<proteinExistence type="predicted"/>
<sequence length="76" mass="9152">MNTQSLKDSWSHLKESLKQKYSTLREEDLRYVEGKEEELYTKLGQRLNMTREQVDKILSENYLHVKEKLEKAKAKH</sequence>
<accession>A0A8J2UDZ0</accession>
<organism evidence="1 2">
    <name type="scientific">Puia dinghuensis</name>
    <dbReference type="NCBI Taxonomy" id="1792502"/>
    <lineage>
        <taxon>Bacteria</taxon>
        <taxon>Pseudomonadati</taxon>
        <taxon>Bacteroidota</taxon>
        <taxon>Chitinophagia</taxon>
        <taxon>Chitinophagales</taxon>
        <taxon>Chitinophagaceae</taxon>
        <taxon>Puia</taxon>
    </lineage>
</organism>
<dbReference type="Gene3D" id="1.10.1470.10">
    <property type="entry name" value="YjbJ"/>
    <property type="match status" value="1"/>
</dbReference>
<dbReference type="RefSeq" id="WP_188932396.1">
    <property type="nucleotide sequence ID" value="NZ_BMJC01000003.1"/>
</dbReference>
<protein>
    <recommendedName>
        <fullName evidence="3">General stress protein CsbD</fullName>
    </recommendedName>
</protein>
<reference evidence="1" key="2">
    <citation type="submission" date="2020-09" db="EMBL/GenBank/DDBJ databases">
        <authorList>
            <person name="Sun Q."/>
            <person name="Zhou Y."/>
        </authorList>
    </citation>
    <scope>NUCLEOTIDE SEQUENCE</scope>
    <source>
        <strain evidence="1">CGMCC 1.15448</strain>
    </source>
</reference>
<evidence type="ECO:0000313" key="2">
    <source>
        <dbReference type="Proteomes" id="UP000607559"/>
    </source>
</evidence>
<evidence type="ECO:0008006" key="3">
    <source>
        <dbReference type="Google" id="ProtNLM"/>
    </source>
</evidence>
<dbReference type="Proteomes" id="UP000607559">
    <property type="component" value="Unassembled WGS sequence"/>
</dbReference>
<reference evidence="1" key="1">
    <citation type="journal article" date="2014" name="Int. J. Syst. Evol. Microbiol.">
        <title>Complete genome sequence of Corynebacterium casei LMG S-19264T (=DSM 44701T), isolated from a smear-ripened cheese.</title>
        <authorList>
            <consortium name="US DOE Joint Genome Institute (JGI-PGF)"/>
            <person name="Walter F."/>
            <person name="Albersmeier A."/>
            <person name="Kalinowski J."/>
            <person name="Ruckert C."/>
        </authorList>
    </citation>
    <scope>NUCLEOTIDE SEQUENCE</scope>
    <source>
        <strain evidence="1">CGMCC 1.15448</strain>
    </source>
</reference>
<comment type="caution">
    <text evidence="1">The sequence shown here is derived from an EMBL/GenBank/DDBJ whole genome shotgun (WGS) entry which is preliminary data.</text>
</comment>
<dbReference type="SUPFAM" id="SSF69047">
    <property type="entry name" value="Hypothetical protein YjbJ"/>
    <property type="match status" value="1"/>
</dbReference>
<gene>
    <name evidence="1" type="ORF">GCM10011511_26560</name>
</gene>
<dbReference type="InterPro" id="IPR036629">
    <property type="entry name" value="YjbJ_sf"/>
</dbReference>
<evidence type="ECO:0000313" key="1">
    <source>
        <dbReference type="EMBL" id="GGB02004.1"/>
    </source>
</evidence>